<dbReference type="AlphaFoldDB" id="A0A455SQZ0"/>
<dbReference type="PANTHER" id="PTHR39087">
    <property type="entry name" value="UPF0104 MEMBRANE PROTEIN MJ1595"/>
    <property type="match status" value="1"/>
</dbReference>
<keyword evidence="2" id="KW-1003">Cell membrane</keyword>
<dbReference type="NCBIfam" id="TIGR00374">
    <property type="entry name" value="flippase-like domain"/>
    <property type="match status" value="1"/>
</dbReference>
<dbReference type="Pfam" id="PF03706">
    <property type="entry name" value="LPG_synthase_TM"/>
    <property type="match status" value="1"/>
</dbReference>
<feature type="transmembrane region" description="Helical" evidence="6">
    <location>
        <begin position="12"/>
        <end position="29"/>
    </location>
</feature>
<evidence type="ECO:0000256" key="6">
    <source>
        <dbReference type="SAM" id="Phobius"/>
    </source>
</evidence>
<evidence type="ECO:0000256" key="4">
    <source>
        <dbReference type="ARBA" id="ARBA00022989"/>
    </source>
</evidence>
<feature type="transmembrane region" description="Helical" evidence="6">
    <location>
        <begin position="206"/>
        <end position="228"/>
    </location>
</feature>
<gene>
    <name evidence="7" type="ORF">KTC_55880</name>
</gene>
<sequence>MFRDKKLRSGILVSLLLAFAVVVTILLYADASRLLQALLHFHWEMLPLILGLTLCNYALRFVKWHFYLHLLAIPLKLWPSLLIFLAGLSMAITPGKVGELLKSYLLKERTGTAIRKTAPIIVAERLTDGIAMLLLAGVGLMQYRFGWQILLILFIGGLGGIIIIQNRKLSLALLRHGERIPLVSPIVHWLRDFYESAFLLLRWQPLCLAVLLGVISWTGECLALYFVYLGSGVSAGGDLLLKSIFILAVSSLVGSASTLPGGLGTTDGSIVGLTQFLVTASATIAGAATILIRFCTLWFGLFLGGIALILYRTTQAGNTKNGLAEVTHTK</sequence>
<feature type="transmembrane region" description="Helical" evidence="6">
    <location>
        <begin position="66"/>
        <end position="92"/>
    </location>
</feature>
<proteinExistence type="predicted"/>
<keyword evidence="3 6" id="KW-0812">Transmembrane</keyword>
<keyword evidence="5 6" id="KW-0472">Membrane</keyword>
<dbReference type="GO" id="GO:0005886">
    <property type="term" value="C:plasma membrane"/>
    <property type="evidence" value="ECO:0007669"/>
    <property type="project" value="UniProtKB-SubCell"/>
</dbReference>
<dbReference type="PANTHER" id="PTHR39087:SF2">
    <property type="entry name" value="UPF0104 MEMBRANE PROTEIN MJ1595"/>
    <property type="match status" value="1"/>
</dbReference>
<feature type="transmembrane region" description="Helical" evidence="6">
    <location>
        <begin position="290"/>
        <end position="311"/>
    </location>
</feature>
<keyword evidence="4 6" id="KW-1133">Transmembrane helix</keyword>
<evidence type="ECO:0000256" key="1">
    <source>
        <dbReference type="ARBA" id="ARBA00004651"/>
    </source>
</evidence>
<organism evidence="7">
    <name type="scientific">Thermosporothrix sp. COM3</name>
    <dbReference type="NCBI Taxonomy" id="2490863"/>
    <lineage>
        <taxon>Bacteria</taxon>
        <taxon>Bacillati</taxon>
        <taxon>Chloroflexota</taxon>
        <taxon>Ktedonobacteria</taxon>
        <taxon>Ktedonobacterales</taxon>
        <taxon>Thermosporotrichaceae</taxon>
        <taxon>Thermosporothrix</taxon>
    </lineage>
</organism>
<evidence type="ECO:0000256" key="2">
    <source>
        <dbReference type="ARBA" id="ARBA00022475"/>
    </source>
</evidence>
<protein>
    <submittedName>
        <fullName evidence="7">TIGR00374 family protein</fullName>
    </submittedName>
</protein>
<dbReference type="InterPro" id="IPR022791">
    <property type="entry name" value="L-PG_synthase/AglD"/>
</dbReference>
<dbReference type="EMBL" id="AP019376">
    <property type="protein sequence ID" value="BBH90837.1"/>
    <property type="molecule type" value="Genomic_DNA"/>
</dbReference>
<comment type="subcellular location">
    <subcellularLocation>
        <location evidence="1">Cell membrane</location>
        <topology evidence="1">Multi-pass membrane protein</topology>
    </subcellularLocation>
</comment>
<name>A0A455SQZ0_9CHLR</name>
<accession>A0A455SQZ0</accession>
<reference evidence="7" key="1">
    <citation type="submission" date="2018-12" db="EMBL/GenBank/DDBJ databases">
        <title>Novel natural products biosynthetic potential of the class Ktedonobacteria.</title>
        <authorList>
            <person name="Zheng Y."/>
            <person name="Saitou A."/>
            <person name="Wang C.M."/>
            <person name="Toyoda A."/>
            <person name="Minakuchi Y."/>
            <person name="Sekiguchi Y."/>
            <person name="Ueda K."/>
            <person name="Takano H."/>
            <person name="Sakai Y."/>
            <person name="Yokota A."/>
            <person name="Yabe S."/>
        </authorList>
    </citation>
    <scope>NUCLEOTIDE SEQUENCE</scope>
    <source>
        <strain evidence="7">COM3</strain>
    </source>
</reference>
<evidence type="ECO:0000313" key="7">
    <source>
        <dbReference type="EMBL" id="BBH90837.1"/>
    </source>
</evidence>
<feature type="transmembrane region" description="Helical" evidence="6">
    <location>
        <begin position="41"/>
        <end position="59"/>
    </location>
</feature>
<feature type="transmembrane region" description="Helical" evidence="6">
    <location>
        <begin position="145"/>
        <end position="164"/>
    </location>
</feature>
<evidence type="ECO:0000256" key="5">
    <source>
        <dbReference type="ARBA" id="ARBA00023136"/>
    </source>
</evidence>
<feature type="transmembrane region" description="Helical" evidence="6">
    <location>
        <begin position="240"/>
        <end position="259"/>
    </location>
</feature>
<evidence type="ECO:0000256" key="3">
    <source>
        <dbReference type="ARBA" id="ARBA00022692"/>
    </source>
</evidence>
<feature type="transmembrane region" description="Helical" evidence="6">
    <location>
        <begin position="266"/>
        <end position="284"/>
    </location>
</feature>